<evidence type="ECO:0000256" key="2">
    <source>
        <dbReference type="ARBA" id="ARBA00010790"/>
    </source>
</evidence>
<dbReference type="Proteomes" id="UP000773614">
    <property type="component" value="Unassembled WGS sequence"/>
</dbReference>
<keyword evidence="10" id="KW-1185">Reference proteome</keyword>
<dbReference type="SUPFAM" id="SSF51905">
    <property type="entry name" value="FAD/NAD(P)-binding domain"/>
    <property type="match status" value="1"/>
</dbReference>
<sequence>MHDILVLGGGSAGCVLAARLSEDPDCKVVLVEAGPDIRDGAVPEDIRSGYPGRAFLNAENLWPGLTALMGAGHGGAPRLPRRYEQARVLGGGSSINAMAANRGAPADYDEWEALGAAGWSWQAVLPYFRRLETDLDFGGPYHGKDGPVLISRYSPDRQTPFVRQVCTVLERHGHRRLEDQNGAWEDGFFPIAVARDRAGGRLPAAVSHLTAAVRARPNLSVLTRSEARRILFEGRRAVGAEIAGPDGTLTTLRAGEVVLACGAIHTPALLMRSGVGPAAELARHGIGVVAGRDGVGANLMEHPNLALSVYLDPKARIHGADEHQIQAGLRLSSGLDGAPQGDLHISVVAKSAWHGVGRRLGALLVWVNKSYSRGEVRLRSAEPGTPPAVDFRLLSDARDRRRLIAGVRVAARTLADPSMRTVAGNPFPAVFSDRVRRISAPSRFNAFRTSLFGCALDGALGLRDGLIRNVITNGVTLEALLADDAAMNAFVAGAVGGTWHASGTCRMGRDDDPMAVADSRGRVLGLAGLRICDASLMPSIPCANTNMPTMMMAERIADLMKAEKAGRRGPVTAVA</sequence>
<dbReference type="PANTHER" id="PTHR11552">
    <property type="entry name" value="GLUCOSE-METHANOL-CHOLINE GMC OXIDOREDUCTASE"/>
    <property type="match status" value="1"/>
</dbReference>
<evidence type="ECO:0000256" key="6">
    <source>
        <dbReference type="RuleBase" id="RU003968"/>
    </source>
</evidence>
<dbReference type="PROSITE" id="PS00624">
    <property type="entry name" value="GMC_OXRED_2"/>
    <property type="match status" value="1"/>
</dbReference>
<dbReference type="InterPro" id="IPR007867">
    <property type="entry name" value="GMC_OxRtase_C"/>
</dbReference>
<gene>
    <name evidence="9" type="ORF">E4O86_12190</name>
</gene>
<dbReference type="Pfam" id="PF00732">
    <property type="entry name" value="GMC_oxred_N"/>
    <property type="match status" value="1"/>
</dbReference>
<feature type="domain" description="Glucose-methanol-choline oxidoreductase N-terminal" evidence="7">
    <location>
        <begin position="86"/>
        <end position="109"/>
    </location>
</feature>
<dbReference type="SUPFAM" id="SSF54373">
    <property type="entry name" value="FAD-linked reductases, C-terminal domain"/>
    <property type="match status" value="1"/>
</dbReference>
<accession>A0A964WTX9</accession>
<comment type="cofactor">
    <cofactor evidence="1 5">
        <name>FAD</name>
        <dbReference type="ChEBI" id="CHEBI:57692"/>
    </cofactor>
</comment>
<evidence type="ECO:0000259" key="8">
    <source>
        <dbReference type="PROSITE" id="PS00624"/>
    </source>
</evidence>
<dbReference type="GO" id="GO:0050660">
    <property type="term" value="F:flavin adenine dinucleotide binding"/>
    <property type="evidence" value="ECO:0007669"/>
    <property type="project" value="InterPro"/>
</dbReference>
<dbReference type="InterPro" id="IPR012132">
    <property type="entry name" value="GMC_OxRdtase"/>
</dbReference>
<evidence type="ECO:0000256" key="3">
    <source>
        <dbReference type="ARBA" id="ARBA00022630"/>
    </source>
</evidence>
<dbReference type="InterPro" id="IPR000172">
    <property type="entry name" value="GMC_OxRdtase_N"/>
</dbReference>
<evidence type="ECO:0000313" key="9">
    <source>
        <dbReference type="EMBL" id="MYZ48469.1"/>
    </source>
</evidence>
<evidence type="ECO:0000313" key="10">
    <source>
        <dbReference type="Proteomes" id="UP000773614"/>
    </source>
</evidence>
<dbReference type="RefSeq" id="WP_161140819.1">
    <property type="nucleotide sequence ID" value="NZ_SPKJ01000038.1"/>
</dbReference>
<feature type="binding site" evidence="5">
    <location>
        <begin position="499"/>
        <end position="500"/>
    </location>
    <ligand>
        <name>FAD</name>
        <dbReference type="ChEBI" id="CHEBI:57692"/>
    </ligand>
</feature>
<evidence type="ECO:0000256" key="4">
    <source>
        <dbReference type="ARBA" id="ARBA00022827"/>
    </source>
</evidence>
<keyword evidence="3 6" id="KW-0285">Flavoprotein</keyword>
<evidence type="ECO:0000256" key="1">
    <source>
        <dbReference type="ARBA" id="ARBA00001974"/>
    </source>
</evidence>
<feature type="domain" description="Glucose-methanol-choline oxidoreductase N-terminal" evidence="8">
    <location>
        <begin position="262"/>
        <end position="276"/>
    </location>
</feature>
<evidence type="ECO:0000256" key="5">
    <source>
        <dbReference type="PIRSR" id="PIRSR000137-2"/>
    </source>
</evidence>
<evidence type="ECO:0000259" key="7">
    <source>
        <dbReference type="PROSITE" id="PS00623"/>
    </source>
</evidence>
<dbReference type="GO" id="GO:0016614">
    <property type="term" value="F:oxidoreductase activity, acting on CH-OH group of donors"/>
    <property type="evidence" value="ECO:0007669"/>
    <property type="project" value="InterPro"/>
</dbReference>
<dbReference type="Gene3D" id="3.50.50.60">
    <property type="entry name" value="FAD/NAD(P)-binding domain"/>
    <property type="match status" value="2"/>
</dbReference>
<protein>
    <submittedName>
        <fullName evidence="9">Sorbosone dehydrogenase</fullName>
    </submittedName>
</protein>
<name>A0A964WTX9_9HYPH</name>
<dbReference type="PIRSF" id="PIRSF000137">
    <property type="entry name" value="Alcohol_oxidase"/>
    <property type="match status" value="1"/>
</dbReference>
<comment type="caution">
    <text evidence="9">The sequence shown here is derived from an EMBL/GenBank/DDBJ whole genome shotgun (WGS) entry which is preliminary data.</text>
</comment>
<comment type="similarity">
    <text evidence="2 6">Belongs to the GMC oxidoreductase family.</text>
</comment>
<dbReference type="AlphaFoldDB" id="A0A964WTX9"/>
<dbReference type="PROSITE" id="PS00623">
    <property type="entry name" value="GMC_OXRED_1"/>
    <property type="match status" value="1"/>
</dbReference>
<dbReference type="Pfam" id="PF05199">
    <property type="entry name" value="GMC_oxred_C"/>
    <property type="match status" value="1"/>
</dbReference>
<dbReference type="InterPro" id="IPR036188">
    <property type="entry name" value="FAD/NAD-bd_sf"/>
</dbReference>
<dbReference type="EMBL" id="SPKJ01000038">
    <property type="protein sequence ID" value="MYZ48469.1"/>
    <property type="molecule type" value="Genomic_DNA"/>
</dbReference>
<feature type="binding site" evidence="5">
    <location>
        <position position="88"/>
    </location>
    <ligand>
        <name>FAD</name>
        <dbReference type="ChEBI" id="CHEBI:57692"/>
    </ligand>
</feature>
<proteinExistence type="inferred from homology"/>
<dbReference type="OrthoDB" id="9785276at2"/>
<reference evidence="9" key="1">
    <citation type="submission" date="2019-03" db="EMBL/GenBank/DDBJ databases">
        <title>Afifella sp. nov., isolated from activated sludge.</title>
        <authorList>
            <person name="Li Q."/>
            <person name="Liu Y."/>
        </authorList>
    </citation>
    <scope>NUCLEOTIDE SEQUENCE</scope>
    <source>
        <strain evidence="9">L72</strain>
    </source>
</reference>
<keyword evidence="4 5" id="KW-0274">FAD</keyword>
<dbReference type="Gene3D" id="3.30.410.40">
    <property type="match status" value="1"/>
</dbReference>
<organism evidence="9 10">
    <name type="scientific">Propylenella binzhouense</name>
    <dbReference type="NCBI Taxonomy" id="2555902"/>
    <lineage>
        <taxon>Bacteria</taxon>
        <taxon>Pseudomonadati</taxon>
        <taxon>Pseudomonadota</taxon>
        <taxon>Alphaproteobacteria</taxon>
        <taxon>Hyphomicrobiales</taxon>
        <taxon>Propylenellaceae</taxon>
        <taxon>Propylenella</taxon>
    </lineage>
</organism>
<dbReference type="PANTHER" id="PTHR11552:SF147">
    <property type="entry name" value="CHOLINE DEHYDROGENASE, MITOCHONDRIAL"/>
    <property type="match status" value="1"/>
</dbReference>